<dbReference type="PANTHER" id="PTHR46494">
    <property type="entry name" value="CORA FAMILY METAL ION TRANSPORTER (EUROFUNG)"/>
    <property type="match status" value="1"/>
</dbReference>
<proteinExistence type="inferred from homology"/>
<dbReference type="CDD" id="cd12828">
    <property type="entry name" value="TmCorA-like_1"/>
    <property type="match status" value="1"/>
</dbReference>
<keyword evidence="14" id="KW-1185">Reference proteome</keyword>
<organism evidence="13 14">
    <name type="scientific">Desulfamplus magnetovallimortis</name>
    <dbReference type="NCBI Taxonomy" id="1246637"/>
    <lineage>
        <taxon>Bacteria</taxon>
        <taxon>Pseudomonadati</taxon>
        <taxon>Thermodesulfobacteriota</taxon>
        <taxon>Desulfobacteria</taxon>
        <taxon>Desulfobacterales</taxon>
        <taxon>Desulfobacteraceae</taxon>
        <taxon>Desulfamplus</taxon>
    </lineage>
</organism>
<evidence type="ECO:0000256" key="11">
    <source>
        <dbReference type="ARBA" id="ARBA00045497"/>
    </source>
</evidence>
<name>A0A1W1HBG7_9BACT</name>
<evidence type="ECO:0000256" key="12">
    <source>
        <dbReference type="RuleBase" id="RU362010"/>
    </source>
</evidence>
<keyword evidence="3 12" id="KW-0813">Transport</keyword>
<evidence type="ECO:0000256" key="10">
    <source>
        <dbReference type="ARBA" id="ARBA00034269"/>
    </source>
</evidence>
<protein>
    <recommendedName>
        <fullName evidence="12">Magnesium transport protein CorA</fullName>
    </recommendedName>
</protein>
<evidence type="ECO:0000256" key="6">
    <source>
        <dbReference type="ARBA" id="ARBA00022842"/>
    </source>
</evidence>
<evidence type="ECO:0000256" key="9">
    <source>
        <dbReference type="ARBA" id="ARBA00023136"/>
    </source>
</evidence>
<dbReference type="InterPro" id="IPR002523">
    <property type="entry name" value="MgTranspt_CorA/ZnTranspt_ZntB"/>
</dbReference>
<dbReference type="AlphaFoldDB" id="A0A1W1HBG7"/>
<evidence type="ECO:0000256" key="1">
    <source>
        <dbReference type="ARBA" id="ARBA00004651"/>
    </source>
</evidence>
<evidence type="ECO:0000256" key="5">
    <source>
        <dbReference type="ARBA" id="ARBA00022692"/>
    </source>
</evidence>
<dbReference type="SUPFAM" id="SSF144083">
    <property type="entry name" value="Magnesium transport protein CorA, transmembrane region"/>
    <property type="match status" value="1"/>
</dbReference>
<keyword evidence="7 12" id="KW-1133">Transmembrane helix</keyword>
<dbReference type="GO" id="GO:0015087">
    <property type="term" value="F:cobalt ion transmembrane transporter activity"/>
    <property type="evidence" value="ECO:0007669"/>
    <property type="project" value="UniProtKB-UniRule"/>
</dbReference>
<sequence>MARFFKKREANRGQSPGALIFIGEQKVETVQCHLISYNNLDLKEIPLNPASIKMEVQQCGSEQITWLNVNGLHDIDIIRDIGHLFDIHPLVLEDILNTGQRPKLEEFDNFFFIVMKMVRFDKEKQMIVNEQLSMIVGGGFLLSFQERPGDVFEPVRERIRKHKGRIRNSGSDYLSYAMMDSVVDNYIYIVERLGEKIEDLEEEILAGPNSGVMEKINIFKRELNYLRKSIRPAREAIAQISRLDNDLIHEQSIPFFKDLTDLVTHVTEAIDTYQDLLTDQLNIYNSVVGNRLNDIMKVLTVFSAIFIPLTFIAGIYGTNFDYLPELHYKYSYFILWGVMLVIAGLLVMFFKRKGWF</sequence>
<dbReference type="STRING" id="1246637.MTBBW1_1940062"/>
<evidence type="ECO:0000313" key="14">
    <source>
        <dbReference type="Proteomes" id="UP000191931"/>
    </source>
</evidence>
<dbReference type="InterPro" id="IPR045863">
    <property type="entry name" value="CorA_TM1_TM2"/>
</dbReference>
<keyword evidence="9 12" id="KW-0472">Membrane</keyword>
<dbReference type="SUPFAM" id="SSF143865">
    <property type="entry name" value="CorA soluble domain-like"/>
    <property type="match status" value="1"/>
</dbReference>
<accession>A0A1W1HBG7</accession>
<dbReference type="PANTHER" id="PTHR46494:SF1">
    <property type="entry name" value="CORA FAMILY METAL ION TRANSPORTER (EUROFUNG)"/>
    <property type="match status" value="1"/>
</dbReference>
<keyword evidence="5 12" id="KW-0812">Transmembrane</keyword>
<dbReference type="FunFam" id="1.20.58.340:FF:000004">
    <property type="entry name" value="Magnesium transport protein CorA"/>
    <property type="match status" value="1"/>
</dbReference>
<dbReference type="GO" id="GO:0015095">
    <property type="term" value="F:magnesium ion transmembrane transporter activity"/>
    <property type="evidence" value="ECO:0007669"/>
    <property type="project" value="UniProtKB-UniRule"/>
</dbReference>
<dbReference type="Proteomes" id="UP000191931">
    <property type="component" value="Unassembled WGS sequence"/>
</dbReference>
<keyword evidence="4 12" id="KW-1003">Cell membrane</keyword>
<dbReference type="Pfam" id="PF01544">
    <property type="entry name" value="CorA"/>
    <property type="match status" value="1"/>
</dbReference>
<gene>
    <name evidence="12 13" type="primary">corA</name>
    <name evidence="13" type="ORF">MTBBW1_1940062</name>
</gene>
<dbReference type="GO" id="GO:0005886">
    <property type="term" value="C:plasma membrane"/>
    <property type="evidence" value="ECO:0007669"/>
    <property type="project" value="UniProtKB-SubCell"/>
</dbReference>
<dbReference type="NCBIfam" id="TIGR00383">
    <property type="entry name" value="corA"/>
    <property type="match status" value="1"/>
</dbReference>
<evidence type="ECO:0000256" key="8">
    <source>
        <dbReference type="ARBA" id="ARBA00023065"/>
    </source>
</evidence>
<evidence type="ECO:0000256" key="2">
    <source>
        <dbReference type="ARBA" id="ARBA00009765"/>
    </source>
</evidence>
<dbReference type="GO" id="GO:0000287">
    <property type="term" value="F:magnesium ion binding"/>
    <property type="evidence" value="ECO:0007669"/>
    <property type="project" value="TreeGrafter"/>
</dbReference>
<dbReference type="RefSeq" id="WP_080806878.1">
    <property type="nucleotide sequence ID" value="NZ_LT828555.1"/>
</dbReference>
<comment type="function">
    <text evidence="11">Mediates influx of magnesium ions. Alternates between open and closed states. Activated by low cytoplasmic Mg(2+) levels. Inactive when cytoplasmic Mg(2+) levels are high.</text>
</comment>
<comment type="similarity">
    <text evidence="2 12">Belongs to the CorA metal ion transporter (MIT) (TC 1.A.35) family.</text>
</comment>
<keyword evidence="8 12" id="KW-0406">Ion transport</keyword>
<evidence type="ECO:0000256" key="7">
    <source>
        <dbReference type="ARBA" id="ARBA00022989"/>
    </source>
</evidence>
<evidence type="ECO:0000313" key="13">
    <source>
        <dbReference type="EMBL" id="SLM29735.1"/>
    </source>
</evidence>
<comment type="catalytic activity">
    <reaction evidence="10">
        <text>Mg(2+)(in) = Mg(2+)(out)</text>
        <dbReference type="Rhea" id="RHEA:29827"/>
        <dbReference type="ChEBI" id="CHEBI:18420"/>
    </reaction>
</comment>
<dbReference type="OrthoDB" id="9803416at2"/>
<keyword evidence="6 12" id="KW-0460">Magnesium</keyword>
<feature type="transmembrane region" description="Helical" evidence="12">
    <location>
        <begin position="330"/>
        <end position="350"/>
    </location>
</feature>
<evidence type="ECO:0000256" key="4">
    <source>
        <dbReference type="ARBA" id="ARBA00022475"/>
    </source>
</evidence>
<reference evidence="13 14" key="1">
    <citation type="submission" date="2017-03" db="EMBL/GenBank/DDBJ databases">
        <authorList>
            <person name="Afonso C.L."/>
            <person name="Miller P.J."/>
            <person name="Scott M.A."/>
            <person name="Spackman E."/>
            <person name="Goraichik I."/>
            <person name="Dimitrov K.M."/>
            <person name="Suarez D.L."/>
            <person name="Swayne D.E."/>
        </authorList>
    </citation>
    <scope>NUCLEOTIDE SEQUENCE [LARGE SCALE GENOMIC DNA]</scope>
    <source>
        <strain evidence="13">PRJEB14757</strain>
    </source>
</reference>
<dbReference type="GO" id="GO:0050897">
    <property type="term" value="F:cobalt ion binding"/>
    <property type="evidence" value="ECO:0007669"/>
    <property type="project" value="TreeGrafter"/>
</dbReference>
<dbReference type="EMBL" id="FWEV01000106">
    <property type="protein sequence ID" value="SLM29735.1"/>
    <property type="molecule type" value="Genomic_DNA"/>
</dbReference>
<dbReference type="Gene3D" id="1.20.58.340">
    <property type="entry name" value="Magnesium transport protein CorA, transmembrane region"/>
    <property type="match status" value="2"/>
</dbReference>
<evidence type="ECO:0000256" key="3">
    <source>
        <dbReference type="ARBA" id="ARBA00022448"/>
    </source>
</evidence>
<dbReference type="Gene3D" id="3.30.460.20">
    <property type="entry name" value="CorA soluble domain-like"/>
    <property type="match status" value="1"/>
</dbReference>
<dbReference type="InterPro" id="IPR045861">
    <property type="entry name" value="CorA_cytoplasmic_dom"/>
</dbReference>
<dbReference type="InterPro" id="IPR004488">
    <property type="entry name" value="Mg/Co-transport_prot_CorA"/>
</dbReference>
<comment type="subcellular location">
    <subcellularLocation>
        <location evidence="1">Cell membrane</location>
        <topology evidence="1">Multi-pass membrane protein</topology>
    </subcellularLocation>
    <subcellularLocation>
        <location evidence="12">Membrane</location>
        <topology evidence="12">Multi-pass membrane protein</topology>
    </subcellularLocation>
</comment>
<feature type="transmembrane region" description="Helical" evidence="12">
    <location>
        <begin position="298"/>
        <end position="318"/>
    </location>
</feature>